<accession>A0A2N9LVD1</accession>
<dbReference type="AlphaFoldDB" id="A0A2N9LVD1"/>
<dbReference type="EMBL" id="OKRB01000117">
    <property type="protein sequence ID" value="SPE27170.1"/>
    <property type="molecule type" value="Genomic_DNA"/>
</dbReference>
<evidence type="ECO:0000313" key="1">
    <source>
        <dbReference type="EMBL" id="SPE27170.1"/>
    </source>
</evidence>
<sequence length="40" mass="4421">MTRAGLPTDIKETPIGNDTVECTRILLFIFGNFPSTHARS</sequence>
<evidence type="ECO:0000313" key="2">
    <source>
        <dbReference type="Proteomes" id="UP000239735"/>
    </source>
</evidence>
<protein>
    <submittedName>
        <fullName evidence="1">Uncharacterized protein</fullName>
    </submittedName>
</protein>
<reference evidence="2" key="1">
    <citation type="submission" date="2018-02" db="EMBL/GenBank/DDBJ databases">
        <authorList>
            <person name="Hausmann B."/>
        </authorList>
    </citation>
    <scope>NUCLEOTIDE SEQUENCE [LARGE SCALE GENOMIC DNA]</scope>
    <source>
        <strain evidence="2">Peat soil MAG SbA5</strain>
    </source>
</reference>
<proteinExistence type="predicted"/>
<gene>
    <name evidence="1" type="ORF">SBA5_580049</name>
</gene>
<organism evidence="1 2">
    <name type="scientific">Candidatus Sulfuritelmatomonas gaucii</name>
    <dbReference type="NCBI Taxonomy" id="2043161"/>
    <lineage>
        <taxon>Bacteria</taxon>
        <taxon>Pseudomonadati</taxon>
        <taxon>Acidobacteriota</taxon>
        <taxon>Terriglobia</taxon>
        <taxon>Terriglobales</taxon>
        <taxon>Acidobacteriaceae</taxon>
        <taxon>Candidatus Sulfuritelmatomonas</taxon>
    </lineage>
</organism>
<name>A0A2N9LVD1_9BACT</name>
<dbReference type="Proteomes" id="UP000239735">
    <property type="component" value="Unassembled WGS sequence"/>
</dbReference>